<accession>A0A8J3R4D0</accession>
<comment type="caution">
    <text evidence="2">The sequence shown here is derived from an EMBL/GenBank/DDBJ whole genome shotgun (WGS) entry which is preliminary data.</text>
</comment>
<dbReference type="AlphaFoldDB" id="A0A8J3R4D0"/>
<feature type="compositionally biased region" description="Pro residues" evidence="1">
    <location>
        <begin position="17"/>
        <end position="29"/>
    </location>
</feature>
<feature type="region of interest" description="Disordered" evidence="1">
    <location>
        <begin position="1"/>
        <end position="74"/>
    </location>
</feature>
<organism evidence="2 3">
    <name type="scientific">Rugosimonospora africana</name>
    <dbReference type="NCBI Taxonomy" id="556532"/>
    <lineage>
        <taxon>Bacteria</taxon>
        <taxon>Bacillati</taxon>
        <taxon>Actinomycetota</taxon>
        <taxon>Actinomycetes</taxon>
        <taxon>Micromonosporales</taxon>
        <taxon>Micromonosporaceae</taxon>
        <taxon>Rugosimonospora</taxon>
    </lineage>
</organism>
<reference evidence="2" key="1">
    <citation type="submission" date="2021-01" db="EMBL/GenBank/DDBJ databases">
        <title>Whole genome shotgun sequence of Rugosimonospora africana NBRC 104875.</title>
        <authorList>
            <person name="Komaki H."/>
            <person name="Tamura T."/>
        </authorList>
    </citation>
    <scope>NUCLEOTIDE SEQUENCE</scope>
    <source>
        <strain evidence="2">NBRC 104875</strain>
    </source>
</reference>
<dbReference type="Proteomes" id="UP000642748">
    <property type="component" value="Unassembled WGS sequence"/>
</dbReference>
<proteinExistence type="predicted"/>
<sequence>MVMQATWTCSRAGGPVTFPPRPVGDPGMPPAARAARTMPAGNGDDALYATAAPLLGGPPPYDPDLASSGQDYSP</sequence>
<feature type="compositionally biased region" description="Low complexity" evidence="1">
    <location>
        <begin position="30"/>
        <end position="55"/>
    </location>
</feature>
<evidence type="ECO:0000313" key="3">
    <source>
        <dbReference type="Proteomes" id="UP000642748"/>
    </source>
</evidence>
<dbReference type="EMBL" id="BONZ01000134">
    <property type="protein sequence ID" value="GIH21473.1"/>
    <property type="molecule type" value="Genomic_DNA"/>
</dbReference>
<keyword evidence="3" id="KW-1185">Reference proteome</keyword>
<protein>
    <submittedName>
        <fullName evidence="2">Uncharacterized protein</fullName>
    </submittedName>
</protein>
<evidence type="ECO:0000256" key="1">
    <source>
        <dbReference type="SAM" id="MobiDB-lite"/>
    </source>
</evidence>
<name>A0A8J3R4D0_9ACTN</name>
<gene>
    <name evidence="2" type="ORF">Raf01_96450</name>
</gene>
<evidence type="ECO:0000313" key="2">
    <source>
        <dbReference type="EMBL" id="GIH21473.1"/>
    </source>
</evidence>